<reference evidence="2" key="1">
    <citation type="journal article" date="2021" name="PeerJ">
        <title>Extensive microbial diversity within the chicken gut microbiome revealed by metagenomics and culture.</title>
        <authorList>
            <person name="Gilroy R."/>
            <person name="Ravi A."/>
            <person name="Getino M."/>
            <person name="Pursley I."/>
            <person name="Horton D.L."/>
            <person name="Alikhan N.F."/>
            <person name="Baker D."/>
            <person name="Gharbi K."/>
            <person name="Hall N."/>
            <person name="Watson M."/>
            <person name="Adriaenssens E.M."/>
            <person name="Foster-Nyarko E."/>
            <person name="Jarju S."/>
            <person name="Secka A."/>
            <person name="Antonio M."/>
            <person name="Oren A."/>
            <person name="Chaudhuri R.R."/>
            <person name="La Ragione R."/>
            <person name="Hildebrand F."/>
            <person name="Pallen M.J."/>
        </authorList>
    </citation>
    <scope>NUCLEOTIDE SEQUENCE</scope>
    <source>
        <strain evidence="2">ChiHjej12B11-1927</strain>
    </source>
</reference>
<reference evidence="2" key="2">
    <citation type="submission" date="2021-04" db="EMBL/GenBank/DDBJ databases">
        <authorList>
            <person name="Gilroy R."/>
        </authorList>
    </citation>
    <scope>NUCLEOTIDE SEQUENCE</scope>
    <source>
        <strain evidence="2">ChiHjej12B11-1927</strain>
    </source>
</reference>
<dbReference type="AlphaFoldDB" id="A0A9D1VM47"/>
<dbReference type="InterPro" id="IPR000182">
    <property type="entry name" value="GNAT_dom"/>
</dbReference>
<evidence type="ECO:0000313" key="2">
    <source>
        <dbReference type="EMBL" id="HIX37599.1"/>
    </source>
</evidence>
<dbReference type="Pfam" id="PF13302">
    <property type="entry name" value="Acetyltransf_3"/>
    <property type="match status" value="1"/>
</dbReference>
<dbReference type="PANTHER" id="PTHR39173">
    <property type="entry name" value="ACETYLTRANSFERASE"/>
    <property type="match status" value="1"/>
</dbReference>
<gene>
    <name evidence="2" type="ORF">H9738_07000</name>
</gene>
<dbReference type="GO" id="GO:0016747">
    <property type="term" value="F:acyltransferase activity, transferring groups other than amino-acyl groups"/>
    <property type="evidence" value="ECO:0007669"/>
    <property type="project" value="InterPro"/>
</dbReference>
<organism evidence="2 3">
    <name type="scientific">Candidatus Blautia pullistercoris</name>
    <dbReference type="NCBI Taxonomy" id="2838499"/>
    <lineage>
        <taxon>Bacteria</taxon>
        <taxon>Bacillati</taxon>
        <taxon>Bacillota</taxon>
        <taxon>Clostridia</taxon>
        <taxon>Lachnospirales</taxon>
        <taxon>Lachnospiraceae</taxon>
        <taxon>Blautia</taxon>
    </lineage>
</organism>
<dbReference type="CDD" id="cd04301">
    <property type="entry name" value="NAT_SF"/>
    <property type="match status" value="1"/>
</dbReference>
<evidence type="ECO:0000313" key="3">
    <source>
        <dbReference type="Proteomes" id="UP000824230"/>
    </source>
</evidence>
<dbReference type="Gene3D" id="3.40.630.30">
    <property type="match status" value="1"/>
</dbReference>
<name>A0A9D1VM47_9FIRM</name>
<feature type="domain" description="N-acetyltransferase" evidence="1">
    <location>
        <begin position="24"/>
        <end position="174"/>
    </location>
</feature>
<dbReference type="SUPFAM" id="SSF55729">
    <property type="entry name" value="Acyl-CoA N-acyltransferases (Nat)"/>
    <property type="match status" value="1"/>
</dbReference>
<accession>A0A9D1VM47</accession>
<proteinExistence type="predicted"/>
<evidence type="ECO:0000259" key="1">
    <source>
        <dbReference type="PROSITE" id="PS51186"/>
    </source>
</evidence>
<sequence length="174" mass="20275">MEIKLVKGSYEYKNQIIDMLKEWIDYNENHPEANTSPNAIFRNNYEDFAYYLEHLEYNEPQEGLVPDSTFFCFDEKRNLMVGAVNIRHDLNDYLLKYGGHIGDGIRPSERRKGYATEMIRLALEECRKLGLTRVLMTCDKNNIGSAKSIIRNGGILENEVLEEGSIKQRYWIAL</sequence>
<comment type="caution">
    <text evidence="2">The sequence shown here is derived from an EMBL/GenBank/DDBJ whole genome shotgun (WGS) entry which is preliminary data.</text>
</comment>
<dbReference type="Proteomes" id="UP000824230">
    <property type="component" value="Unassembled WGS sequence"/>
</dbReference>
<dbReference type="PANTHER" id="PTHR39173:SF1">
    <property type="entry name" value="ACETYLTRANSFERASE"/>
    <property type="match status" value="1"/>
</dbReference>
<protein>
    <submittedName>
        <fullName evidence="2">GNAT family N-acetyltransferase</fullName>
    </submittedName>
</protein>
<dbReference type="PROSITE" id="PS51186">
    <property type="entry name" value="GNAT"/>
    <property type="match status" value="1"/>
</dbReference>
<dbReference type="EMBL" id="DXFG01000138">
    <property type="protein sequence ID" value="HIX37599.1"/>
    <property type="molecule type" value="Genomic_DNA"/>
</dbReference>
<dbReference type="InterPro" id="IPR016181">
    <property type="entry name" value="Acyl_CoA_acyltransferase"/>
</dbReference>